<evidence type="ECO:0000313" key="3">
    <source>
        <dbReference type="Proteomes" id="UP001243364"/>
    </source>
</evidence>
<dbReference type="RefSeq" id="WP_307042979.1">
    <property type="nucleotide sequence ID" value="NZ_JAUSYA010000001.1"/>
</dbReference>
<reference evidence="2 3" key="1">
    <citation type="submission" date="2023-07" db="EMBL/GenBank/DDBJ databases">
        <title>Comparative genomics of wheat-associated soil bacteria to identify genetic determinants of phenazine resistance.</title>
        <authorList>
            <person name="Mouncey N."/>
        </authorList>
    </citation>
    <scope>NUCLEOTIDE SEQUENCE [LARGE SCALE GENOMIC DNA]</scope>
    <source>
        <strain evidence="2 3">W4I19-2</strain>
    </source>
</reference>
<gene>
    <name evidence="2" type="ORF">QFZ56_002863</name>
</gene>
<evidence type="ECO:0000313" key="2">
    <source>
        <dbReference type="EMBL" id="MDQ0683900.1"/>
    </source>
</evidence>
<sequence length="575" mass="61191">MALHRRFAELGVRACHRRAVLYAVAALPLPAEHRPAARSLARQLTRTGTTVPAVTVGLALLARVGEPEDVPHVFVLGLVRSLTGAALQALDVLDRRAGAVVSLLSSAGRHELQPLVRALAASVSASASVEADDAAVRRELTAFPAGPRFLDAGTARRVAEAARLPDLLAAHPADPELLARAGLLLVRIACEGDAPGELLGYRDAPGVYETVVGRAGLLTPTLEHHAMLLSLALSLSSGTGVLLDWPPGRRESLLAALGRLLARPAWTSLTDPDGTCDPAGGSADAARTGAAGVGPDTGVDPDTAAAWRRRAGWIRRTGRRPFTGAATAGGGLRIEIVAGDPEGGRASLETRVLVDGRPLVPALFPFGPAHGPEILLDEGLLRADTEPRRVRLAEAWCTEGCCGALHVTVRRDGDEVVWEDWRRPALPGSRGPAPAVPALRFDAAAYDAEVTRAETDGDWSWRARRTARLVKAGLTARPELLTRWDARRGWIGTGFDDPDTVKVNFWYQPGLAAGRPEGDPLVFQWAVPDDGAPPREQAEAALRRLAEEDPKHYSRVSGGTRERAEELGFAWPFDS</sequence>
<protein>
    <submittedName>
        <fullName evidence="2">Uncharacterized protein</fullName>
    </submittedName>
</protein>
<accession>A0ABU0PZQ8</accession>
<organism evidence="2 3">
    <name type="scientific">Streptomyces achromogenes</name>
    <dbReference type="NCBI Taxonomy" id="67255"/>
    <lineage>
        <taxon>Bacteria</taxon>
        <taxon>Bacillati</taxon>
        <taxon>Actinomycetota</taxon>
        <taxon>Actinomycetes</taxon>
        <taxon>Kitasatosporales</taxon>
        <taxon>Streptomycetaceae</taxon>
        <taxon>Streptomyces</taxon>
    </lineage>
</organism>
<comment type="caution">
    <text evidence="2">The sequence shown here is derived from an EMBL/GenBank/DDBJ whole genome shotgun (WGS) entry which is preliminary data.</text>
</comment>
<proteinExistence type="predicted"/>
<dbReference type="Proteomes" id="UP001243364">
    <property type="component" value="Unassembled WGS sequence"/>
</dbReference>
<evidence type="ECO:0000256" key="1">
    <source>
        <dbReference type="SAM" id="MobiDB-lite"/>
    </source>
</evidence>
<name>A0ABU0PZQ8_STRAH</name>
<keyword evidence="3" id="KW-1185">Reference proteome</keyword>
<feature type="region of interest" description="Disordered" evidence="1">
    <location>
        <begin position="280"/>
        <end position="301"/>
    </location>
</feature>
<dbReference type="EMBL" id="JAUSYA010000001">
    <property type="protein sequence ID" value="MDQ0683900.1"/>
    <property type="molecule type" value="Genomic_DNA"/>
</dbReference>